<dbReference type="InterPro" id="IPR003500">
    <property type="entry name" value="RpiB_LacA_LacB"/>
</dbReference>
<dbReference type="NCBIfam" id="TIGR01120">
    <property type="entry name" value="rpiB"/>
    <property type="match status" value="1"/>
</dbReference>
<comment type="similarity">
    <text evidence="1">Belongs to the LacAB/RpiB family.</text>
</comment>
<dbReference type="InterPro" id="IPR036569">
    <property type="entry name" value="RpiB_LacA_LacB_sf"/>
</dbReference>
<dbReference type="NCBIfam" id="TIGR00689">
    <property type="entry name" value="rpiB_lacA_lacB"/>
    <property type="match status" value="1"/>
</dbReference>
<dbReference type="EMBL" id="UOGK01000034">
    <property type="protein sequence ID" value="VAX36142.1"/>
    <property type="molecule type" value="Genomic_DNA"/>
</dbReference>
<dbReference type="PANTHER" id="PTHR43732">
    <property type="entry name" value="RIBOSE 5-PHOSPHATE ISOMERASE-RELATED"/>
    <property type="match status" value="1"/>
</dbReference>
<dbReference type="Pfam" id="PF02502">
    <property type="entry name" value="LacAB_rpiB"/>
    <property type="match status" value="1"/>
</dbReference>
<evidence type="ECO:0000256" key="2">
    <source>
        <dbReference type="ARBA" id="ARBA00023235"/>
    </source>
</evidence>
<dbReference type="GO" id="GO:0005975">
    <property type="term" value="P:carbohydrate metabolic process"/>
    <property type="evidence" value="ECO:0007669"/>
    <property type="project" value="InterPro"/>
</dbReference>
<sequence length="151" mass="16159">MKIALGSDHRGVETATMLAEQLERAGHETVVFGPPPGESCDYPEQAYKVATQVADGQADRGVLICGTGIGMSLAANKVRGIRAAVVHDELTAQLCRSHNNANIICLSGDLLGQHLIEKVVEVFLVSKFEGGRHARRVDKIMAIERGEDPSA</sequence>
<dbReference type="GO" id="GO:0004751">
    <property type="term" value="F:ribose-5-phosphate isomerase activity"/>
    <property type="evidence" value="ECO:0007669"/>
    <property type="project" value="UniProtKB-EC"/>
</dbReference>
<protein>
    <submittedName>
        <fullName evidence="3">Ribose 5-phosphate isomerase B</fullName>
        <ecNumber evidence="3">5.3.1.6</ecNumber>
    </submittedName>
</protein>
<dbReference type="SUPFAM" id="SSF89623">
    <property type="entry name" value="Ribose/Galactose isomerase RpiB/AlsB"/>
    <property type="match status" value="1"/>
</dbReference>
<name>A0A3B1D625_9ZZZZ</name>
<dbReference type="PIRSF" id="PIRSF005384">
    <property type="entry name" value="RpiB_LacA_B"/>
    <property type="match status" value="1"/>
</dbReference>
<organism evidence="3">
    <name type="scientific">hydrothermal vent metagenome</name>
    <dbReference type="NCBI Taxonomy" id="652676"/>
    <lineage>
        <taxon>unclassified sequences</taxon>
        <taxon>metagenomes</taxon>
        <taxon>ecological metagenomes</taxon>
    </lineage>
</organism>
<dbReference type="InterPro" id="IPR004785">
    <property type="entry name" value="RpiB"/>
</dbReference>
<gene>
    <name evidence="3" type="ORF">MNBD_PLANCTO03-1937</name>
</gene>
<dbReference type="Gene3D" id="3.40.1400.10">
    <property type="entry name" value="Sugar-phosphate isomerase, RpiB/LacA/LacB"/>
    <property type="match status" value="1"/>
</dbReference>
<dbReference type="PANTHER" id="PTHR43732:SF1">
    <property type="entry name" value="RIBOSE 5-PHOSPHATE ISOMERASE"/>
    <property type="match status" value="1"/>
</dbReference>
<dbReference type="EC" id="5.3.1.6" evidence="3"/>
<evidence type="ECO:0000256" key="1">
    <source>
        <dbReference type="ARBA" id="ARBA00008754"/>
    </source>
</evidence>
<proteinExistence type="inferred from homology"/>
<dbReference type="InterPro" id="IPR051812">
    <property type="entry name" value="SPI_LacAB/RpiB"/>
</dbReference>
<keyword evidence="2 3" id="KW-0413">Isomerase</keyword>
<evidence type="ECO:0000313" key="3">
    <source>
        <dbReference type="EMBL" id="VAX36142.1"/>
    </source>
</evidence>
<dbReference type="NCBIfam" id="NF004051">
    <property type="entry name" value="PRK05571.1"/>
    <property type="match status" value="1"/>
</dbReference>
<accession>A0A3B1D625</accession>
<dbReference type="AlphaFoldDB" id="A0A3B1D625"/>
<reference evidence="3" key="1">
    <citation type="submission" date="2018-06" db="EMBL/GenBank/DDBJ databases">
        <authorList>
            <person name="Zhirakovskaya E."/>
        </authorList>
    </citation>
    <scope>NUCLEOTIDE SEQUENCE</scope>
</reference>